<dbReference type="STRING" id="428127.EUBDOL_01558"/>
<organism evidence="1 2">
    <name type="scientific">Amedibacillus dolichus DSM 3991</name>
    <dbReference type="NCBI Taxonomy" id="428127"/>
    <lineage>
        <taxon>Bacteria</taxon>
        <taxon>Bacillati</taxon>
        <taxon>Bacillota</taxon>
        <taxon>Erysipelotrichia</taxon>
        <taxon>Erysipelotrichales</taxon>
        <taxon>Erysipelotrichaceae</taxon>
        <taxon>Amedibacillus</taxon>
    </lineage>
</organism>
<dbReference type="RefSeq" id="WP_004800079.1">
    <property type="nucleotide sequence ID" value="NZ_DS483476.1"/>
</dbReference>
<name>A8RD11_9FIRM</name>
<reference evidence="1 2" key="1">
    <citation type="submission" date="2007-09" db="EMBL/GenBank/DDBJ databases">
        <title>Draft genome sequence of Eubacterium dolichum (DSM 3991).</title>
        <authorList>
            <person name="Sudarsanam P."/>
            <person name="Ley R."/>
            <person name="Guruge J."/>
            <person name="Turnbaugh P.J."/>
            <person name="Mahowald M."/>
            <person name="Liep D."/>
            <person name="Gordon J."/>
        </authorList>
    </citation>
    <scope>NUCLEOTIDE SEQUENCE [LARGE SCALE GENOMIC DNA]</scope>
    <source>
        <strain evidence="1 2">DSM 3991</strain>
    </source>
</reference>
<dbReference type="HOGENOM" id="CLU_1583707_0_0_9"/>
<evidence type="ECO:0000313" key="2">
    <source>
        <dbReference type="Proteomes" id="UP000004090"/>
    </source>
</evidence>
<dbReference type="Proteomes" id="UP000004090">
    <property type="component" value="Unassembled WGS sequence"/>
</dbReference>
<dbReference type="GeneID" id="92793684"/>
<gene>
    <name evidence="1" type="ORF">EUBDOL_01558</name>
</gene>
<evidence type="ECO:0000313" key="1">
    <source>
        <dbReference type="EMBL" id="EDP10959.1"/>
    </source>
</evidence>
<proteinExistence type="predicted"/>
<comment type="caution">
    <text evidence="1">The sequence shown here is derived from an EMBL/GenBank/DDBJ whole genome shotgun (WGS) entry which is preliminary data.</text>
</comment>
<accession>A8RD11</accession>
<reference evidence="1 2" key="2">
    <citation type="submission" date="2007-09" db="EMBL/GenBank/DDBJ databases">
        <authorList>
            <person name="Fulton L."/>
            <person name="Clifton S."/>
            <person name="Fulton B."/>
            <person name="Xu J."/>
            <person name="Minx P."/>
            <person name="Pepin K.H."/>
            <person name="Johnson M."/>
            <person name="Thiruvilangam P."/>
            <person name="Bhonagiri V."/>
            <person name="Nash W.E."/>
            <person name="Mardis E.R."/>
            <person name="Wilson R.K."/>
        </authorList>
    </citation>
    <scope>NUCLEOTIDE SEQUENCE [LARGE SCALE GENOMIC DNA]</scope>
    <source>
        <strain evidence="1 2">DSM 3991</strain>
    </source>
</reference>
<protein>
    <recommendedName>
        <fullName evidence="3">HK97 gp10 family phage protein</fullName>
    </recommendedName>
</protein>
<dbReference type="EMBL" id="ABAW02000021">
    <property type="protein sequence ID" value="EDP10959.1"/>
    <property type="molecule type" value="Genomic_DNA"/>
</dbReference>
<sequence length="165" mass="19025">MIVELSVNGLNDYYKRLKKASEMFKKMKPKFIEKSLSYIQDKANEHIQTTTGNSSWYVLTHELENSWVINILEKSLINYCSHAAFVEYGTGSIGKGTHPDSRNYSYDVKGHGDDGWFFYDKDHNLHWTKGMEAHAFLFDAVNDYLYRGGFDTIVNEVMNEVFGGL</sequence>
<evidence type="ECO:0008006" key="3">
    <source>
        <dbReference type="Google" id="ProtNLM"/>
    </source>
</evidence>
<dbReference type="AlphaFoldDB" id="A8RD11"/>